<dbReference type="Gene3D" id="1.10.10.10">
    <property type="entry name" value="Winged helix-like DNA-binding domain superfamily/Winged helix DNA-binding domain"/>
    <property type="match status" value="1"/>
</dbReference>
<dbReference type="SMART" id="SM00413">
    <property type="entry name" value="ETS"/>
    <property type="match status" value="1"/>
</dbReference>
<evidence type="ECO:0000313" key="7">
    <source>
        <dbReference type="EMBL" id="VDD96228.1"/>
    </source>
</evidence>
<dbReference type="PROSITE" id="PS50061">
    <property type="entry name" value="ETS_DOMAIN_3"/>
    <property type="match status" value="1"/>
</dbReference>
<dbReference type="InterPro" id="IPR046328">
    <property type="entry name" value="ETS_fam"/>
</dbReference>
<evidence type="ECO:0000313" key="9">
    <source>
        <dbReference type="WBParaSite" id="EVEC_0001170101-mRNA-1"/>
    </source>
</evidence>
<dbReference type="GO" id="GO:0043565">
    <property type="term" value="F:sequence-specific DNA binding"/>
    <property type="evidence" value="ECO:0007669"/>
    <property type="project" value="InterPro"/>
</dbReference>
<keyword evidence="8" id="KW-1185">Reference proteome</keyword>
<dbReference type="PRINTS" id="PR00454">
    <property type="entry name" value="ETSDOMAIN"/>
</dbReference>
<feature type="domain" description="ETS" evidence="5">
    <location>
        <begin position="400"/>
        <end position="483"/>
    </location>
</feature>
<feature type="domain" description="PNT" evidence="6">
    <location>
        <begin position="248"/>
        <end position="330"/>
    </location>
</feature>
<dbReference type="PROSITE" id="PS51433">
    <property type="entry name" value="PNT"/>
    <property type="match status" value="1"/>
</dbReference>
<dbReference type="PANTHER" id="PTHR11849">
    <property type="entry name" value="ETS"/>
    <property type="match status" value="1"/>
</dbReference>
<evidence type="ECO:0000256" key="3">
    <source>
        <dbReference type="RuleBase" id="RU004019"/>
    </source>
</evidence>
<reference evidence="7 8" key="2">
    <citation type="submission" date="2018-10" db="EMBL/GenBank/DDBJ databases">
        <authorList>
            <consortium name="Pathogen Informatics"/>
        </authorList>
    </citation>
    <scope>NUCLEOTIDE SEQUENCE [LARGE SCALE GENOMIC DNA]</scope>
</reference>
<evidence type="ECO:0000259" key="5">
    <source>
        <dbReference type="PROSITE" id="PS50061"/>
    </source>
</evidence>
<comment type="similarity">
    <text evidence="1 3">Belongs to the ETS family.</text>
</comment>
<dbReference type="SMART" id="SM00251">
    <property type="entry name" value="SAM_PNT"/>
    <property type="match status" value="1"/>
</dbReference>
<dbReference type="PROSITE" id="PS00346">
    <property type="entry name" value="ETS_DOMAIN_2"/>
    <property type="match status" value="1"/>
</dbReference>
<dbReference type="Proteomes" id="UP000274131">
    <property type="component" value="Unassembled WGS sequence"/>
</dbReference>
<dbReference type="Pfam" id="PF02198">
    <property type="entry name" value="SAM_PNT"/>
    <property type="match status" value="1"/>
</dbReference>
<name>A0A0N4VLD3_ENTVE</name>
<dbReference type="InterPro" id="IPR013761">
    <property type="entry name" value="SAM/pointed_sf"/>
</dbReference>
<dbReference type="GO" id="GO:0030154">
    <property type="term" value="P:cell differentiation"/>
    <property type="evidence" value="ECO:0007669"/>
    <property type="project" value="TreeGrafter"/>
</dbReference>
<evidence type="ECO:0000256" key="4">
    <source>
        <dbReference type="SAM" id="MobiDB-lite"/>
    </source>
</evidence>
<organism evidence="9">
    <name type="scientific">Enterobius vermicularis</name>
    <name type="common">Human pinworm</name>
    <dbReference type="NCBI Taxonomy" id="51028"/>
    <lineage>
        <taxon>Eukaryota</taxon>
        <taxon>Metazoa</taxon>
        <taxon>Ecdysozoa</taxon>
        <taxon>Nematoda</taxon>
        <taxon>Chromadorea</taxon>
        <taxon>Rhabditida</taxon>
        <taxon>Spirurina</taxon>
        <taxon>Oxyuridomorpha</taxon>
        <taxon>Oxyuroidea</taxon>
        <taxon>Oxyuridae</taxon>
        <taxon>Enterobius</taxon>
    </lineage>
</organism>
<accession>A0A0N4VLD3</accession>
<dbReference type="Pfam" id="PF00178">
    <property type="entry name" value="Ets"/>
    <property type="match status" value="1"/>
</dbReference>
<dbReference type="AlphaFoldDB" id="A0A0N4VLD3"/>
<evidence type="ECO:0000256" key="2">
    <source>
        <dbReference type="ARBA" id="ARBA00023125"/>
    </source>
</evidence>
<reference evidence="9" key="1">
    <citation type="submission" date="2017-02" db="UniProtKB">
        <authorList>
            <consortium name="WormBaseParasite"/>
        </authorList>
    </citation>
    <scope>IDENTIFICATION</scope>
</reference>
<dbReference type="EMBL" id="UXUI01011424">
    <property type="protein sequence ID" value="VDD96228.1"/>
    <property type="molecule type" value="Genomic_DNA"/>
</dbReference>
<dbReference type="InterPro" id="IPR003118">
    <property type="entry name" value="Pointed_dom"/>
</dbReference>
<dbReference type="InterPro" id="IPR036390">
    <property type="entry name" value="WH_DNA-bd_sf"/>
</dbReference>
<proteinExistence type="inferred from homology"/>
<keyword evidence="3" id="KW-0539">Nucleus</keyword>
<feature type="region of interest" description="Disordered" evidence="4">
    <location>
        <begin position="358"/>
        <end position="380"/>
    </location>
</feature>
<dbReference type="STRING" id="51028.A0A0N4VLD3"/>
<evidence type="ECO:0000259" key="6">
    <source>
        <dbReference type="PROSITE" id="PS51433"/>
    </source>
</evidence>
<dbReference type="InterPro" id="IPR036388">
    <property type="entry name" value="WH-like_DNA-bd_sf"/>
</dbReference>
<dbReference type="WBParaSite" id="EVEC_0001170101-mRNA-1">
    <property type="protein sequence ID" value="EVEC_0001170101-mRNA-1"/>
    <property type="gene ID" value="EVEC_0001170101"/>
</dbReference>
<dbReference type="OrthoDB" id="5961210at2759"/>
<keyword evidence="2 3" id="KW-0238">DNA-binding</keyword>
<feature type="compositionally biased region" description="Polar residues" evidence="4">
    <location>
        <begin position="358"/>
        <end position="376"/>
    </location>
</feature>
<dbReference type="SUPFAM" id="SSF47769">
    <property type="entry name" value="SAM/Pointed domain"/>
    <property type="match status" value="1"/>
</dbReference>
<dbReference type="PANTHER" id="PTHR11849:SF182">
    <property type="entry name" value="SAM POINTED DOMAIN-CONTAINING ETS TRANSCRIPTION FACTOR"/>
    <property type="match status" value="1"/>
</dbReference>
<evidence type="ECO:0000313" key="8">
    <source>
        <dbReference type="Proteomes" id="UP000274131"/>
    </source>
</evidence>
<gene>
    <name evidence="7" type="ORF">EVEC_LOCUS10979</name>
</gene>
<evidence type="ECO:0000256" key="1">
    <source>
        <dbReference type="ARBA" id="ARBA00005562"/>
    </source>
</evidence>
<dbReference type="GO" id="GO:0005634">
    <property type="term" value="C:nucleus"/>
    <property type="evidence" value="ECO:0007669"/>
    <property type="project" value="UniProtKB-SubCell"/>
</dbReference>
<comment type="subcellular location">
    <subcellularLocation>
        <location evidence="3">Nucleus</location>
    </subcellularLocation>
</comment>
<dbReference type="InterPro" id="IPR000418">
    <property type="entry name" value="Ets_dom"/>
</dbReference>
<sequence>MECFNLSFKSKFYGTYNRVDQNCAFANSSSNILIKSTKLSTYLCVWPEIVYIKSHFLLLLMDTLNGSVIGAAESALSVYRWNSVSPSALSETDEDDGFCRPIKTEERYDLDDDFAYAPVTPESSESVIKEAPGSNSPITTTIPLASCETAAASLSSAFCKRSNAFGKPVRQVKTFTLKECTRFSEANQTSYSPNPSTFLSMSPNGCALTEEVLFTNSSPNSATVNITSGGGYNDAAQMDLYRDLILKHLIQDISTTCSKLGLPTNPYNWTAEHSGRWLSDMCMQFQLPPPRQLFLSGRALLSMSAEEFLARAPEGGDTLHAQLQLWKTDNYNTNHQEHGLANRRSQQPFFSTTRTHNTEMLHSPSDSEVSSTASTDATERPIENRAPATAPQFPRHSGTVHLWHFIRELLDQPKQYSSCVRWVDREEGTFKIESSHHLARFWGQRKNRAQMNYDKLSRSLRQYYKKGIIQKPEKKQRLVYKFLPPYNL</sequence>
<dbReference type="Gene3D" id="1.10.150.50">
    <property type="entry name" value="Transcription Factor, Ets-1"/>
    <property type="match status" value="1"/>
</dbReference>
<dbReference type="GO" id="GO:0000981">
    <property type="term" value="F:DNA-binding transcription factor activity, RNA polymerase II-specific"/>
    <property type="evidence" value="ECO:0007669"/>
    <property type="project" value="TreeGrafter"/>
</dbReference>
<dbReference type="SUPFAM" id="SSF46785">
    <property type="entry name" value="Winged helix' DNA-binding domain"/>
    <property type="match status" value="1"/>
</dbReference>
<dbReference type="FunFam" id="1.10.10.10:FF:000996">
    <property type="entry name" value="Predicted protein"/>
    <property type="match status" value="1"/>
</dbReference>
<protein>
    <submittedName>
        <fullName evidence="9">ETS domain-containing protein</fullName>
    </submittedName>
</protein>